<keyword evidence="1" id="KW-0732">Signal</keyword>
<reference evidence="2 3" key="1">
    <citation type="submission" date="2023-09" db="EMBL/GenBank/DDBJ databases">
        <authorList>
            <person name="Wang M."/>
        </authorList>
    </citation>
    <scope>NUCLEOTIDE SEQUENCE [LARGE SCALE GENOMIC DNA]</scope>
    <source>
        <strain evidence="2">GT-2023</strain>
        <tissue evidence="2">Liver</tissue>
    </source>
</reference>
<feature type="non-terminal residue" evidence="2">
    <location>
        <position position="101"/>
    </location>
</feature>
<evidence type="ECO:0000256" key="1">
    <source>
        <dbReference type="SAM" id="SignalP"/>
    </source>
</evidence>
<accession>A0ABR3NLK0</accession>
<proteinExistence type="predicted"/>
<protein>
    <submittedName>
        <fullName evidence="2">Uncharacterized protein</fullName>
    </submittedName>
</protein>
<sequence>QGSRLAHCSLTDGTLILLACAGLAEQLLALDATASTFNRREPRRLASTVAMGNTPEPIGWLLGLGKSNLITTKPNLSTEKLYCMSWAVDPFGLKHSVRRIS</sequence>
<feature type="signal peptide" evidence="1">
    <location>
        <begin position="1"/>
        <end position="24"/>
    </location>
</feature>
<dbReference type="Proteomes" id="UP001558613">
    <property type="component" value="Unassembled WGS sequence"/>
</dbReference>
<dbReference type="EMBL" id="JAYMGO010000003">
    <property type="protein sequence ID" value="KAL1277890.1"/>
    <property type="molecule type" value="Genomic_DNA"/>
</dbReference>
<evidence type="ECO:0000313" key="3">
    <source>
        <dbReference type="Proteomes" id="UP001558613"/>
    </source>
</evidence>
<feature type="non-terminal residue" evidence="2">
    <location>
        <position position="1"/>
    </location>
</feature>
<evidence type="ECO:0000313" key="2">
    <source>
        <dbReference type="EMBL" id="KAL1277890.1"/>
    </source>
</evidence>
<feature type="chain" id="PRO_5047130377" evidence="1">
    <location>
        <begin position="25"/>
        <end position="101"/>
    </location>
</feature>
<organism evidence="2 3">
    <name type="scientific">Cirrhinus molitorella</name>
    <name type="common">mud carp</name>
    <dbReference type="NCBI Taxonomy" id="172907"/>
    <lineage>
        <taxon>Eukaryota</taxon>
        <taxon>Metazoa</taxon>
        <taxon>Chordata</taxon>
        <taxon>Craniata</taxon>
        <taxon>Vertebrata</taxon>
        <taxon>Euteleostomi</taxon>
        <taxon>Actinopterygii</taxon>
        <taxon>Neopterygii</taxon>
        <taxon>Teleostei</taxon>
        <taxon>Ostariophysi</taxon>
        <taxon>Cypriniformes</taxon>
        <taxon>Cyprinidae</taxon>
        <taxon>Labeoninae</taxon>
        <taxon>Labeonini</taxon>
        <taxon>Cirrhinus</taxon>
    </lineage>
</organism>
<keyword evidence="3" id="KW-1185">Reference proteome</keyword>
<comment type="caution">
    <text evidence="2">The sequence shown here is derived from an EMBL/GenBank/DDBJ whole genome shotgun (WGS) entry which is preliminary data.</text>
</comment>
<gene>
    <name evidence="2" type="ORF">QQF64_024563</name>
</gene>
<name>A0ABR3NLK0_9TELE</name>